<feature type="non-terminal residue" evidence="7">
    <location>
        <position position="1"/>
    </location>
</feature>
<sequence length="282" mass="29102">ALCSEAAGERLRGTAVSLMYCGVPLGAALAATIGIVGFSADWTLVYYVGGVLPLVVVPLLGLWLPESAAFRARQESAVKATRVPVVQGLFRQGAALPTLLLWAAYFFTLMVVYMLISWLPSLLVGQGFTGRQASWVMFSLQIGAAVGTLMLGVLMERLRPLAMAGLIYLGLLAALAGLGMAREFPSMLVAGFAAGMFATGGQGVLYALAPLFYRTEVRATGVGSAVAVGRLGAMSGPLVAGQMLALGTGTAGVMLASAPGIVLAAVAVFYLLGRRRDQGALA</sequence>
<feature type="transmembrane region" description="Helical" evidence="5">
    <location>
        <begin position="99"/>
        <end position="121"/>
    </location>
</feature>
<dbReference type="AlphaFoldDB" id="A0A1H7AR42"/>
<dbReference type="PANTHER" id="PTHR23508:SF10">
    <property type="entry name" value="CARBOXYLIC ACID TRANSPORTER PROTEIN HOMOLOG"/>
    <property type="match status" value="1"/>
</dbReference>
<feature type="transmembrane region" description="Helical" evidence="5">
    <location>
        <begin position="251"/>
        <end position="272"/>
    </location>
</feature>
<evidence type="ECO:0000259" key="6">
    <source>
        <dbReference type="PROSITE" id="PS50850"/>
    </source>
</evidence>
<dbReference type="EMBL" id="FNYO01000240">
    <property type="protein sequence ID" value="SEJ63475.1"/>
    <property type="molecule type" value="Genomic_DNA"/>
</dbReference>
<feature type="transmembrane region" description="Helical" evidence="5">
    <location>
        <begin position="44"/>
        <end position="64"/>
    </location>
</feature>
<accession>A0A1H7AR42</accession>
<dbReference type="PANTHER" id="PTHR23508">
    <property type="entry name" value="CARBOXYLIC ACID TRANSPORTER PROTEIN HOMOLOG"/>
    <property type="match status" value="1"/>
</dbReference>
<keyword evidence="2 5" id="KW-0812">Transmembrane</keyword>
<feature type="transmembrane region" description="Helical" evidence="5">
    <location>
        <begin position="187"/>
        <end position="213"/>
    </location>
</feature>
<organism evidence="7 8">
    <name type="scientific">Azotobacter beijerinckii</name>
    <dbReference type="NCBI Taxonomy" id="170623"/>
    <lineage>
        <taxon>Bacteria</taxon>
        <taxon>Pseudomonadati</taxon>
        <taxon>Pseudomonadota</taxon>
        <taxon>Gammaproteobacteria</taxon>
        <taxon>Pseudomonadales</taxon>
        <taxon>Pseudomonadaceae</taxon>
        <taxon>Azotobacter</taxon>
    </lineage>
</organism>
<keyword evidence="4 5" id="KW-0472">Membrane</keyword>
<name>A0A1H7AR42_9GAMM</name>
<dbReference type="PROSITE" id="PS50850">
    <property type="entry name" value="MFS"/>
    <property type="match status" value="1"/>
</dbReference>
<protein>
    <submittedName>
        <fullName evidence="7">MFS transporter, AAHS family, 3-hydroxyphenylpropionic acid transporter</fullName>
    </submittedName>
</protein>
<dbReference type="InterPro" id="IPR036259">
    <property type="entry name" value="MFS_trans_sf"/>
</dbReference>
<dbReference type="Gene3D" id="1.20.1250.20">
    <property type="entry name" value="MFS general substrate transporter like domains"/>
    <property type="match status" value="2"/>
</dbReference>
<dbReference type="SUPFAM" id="SSF103473">
    <property type="entry name" value="MFS general substrate transporter"/>
    <property type="match status" value="1"/>
</dbReference>
<dbReference type="Pfam" id="PF07690">
    <property type="entry name" value="MFS_1"/>
    <property type="match status" value="1"/>
</dbReference>
<dbReference type="InterPro" id="IPR011701">
    <property type="entry name" value="MFS"/>
</dbReference>
<gene>
    <name evidence="7" type="ORF">SAMN04244579_04959</name>
</gene>
<feature type="transmembrane region" description="Helical" evidence="5">
    <location>
        <begin position="133"/>
        <end position="154"/>
    </location>
</feature>
<feature type="transmembrane region" description="Helical" evidence="5">
    <location>
        <begin position="18"/>
        <end position="38"/>
    </location>
</feature>
<evidence type="ECO:0000256" key="1">
    <source>
        <dbReference type="ARBA" id="ARBA00004141"/>
    </source>
</evidence>
<dbReference type="Proteomes" id="UP000199005">
    <property type="component" value="Unassembled WGS sequence"/>
</dbReference>
<feature type="domain" description="Major facilitator superfamily (MFS) profile" evidence="6">
    <location>
        <begin position="1"/>
        <end position="276"/>
    </location>
</feature>
<feature type="transmembrane region" description="Helical" evidence="5">
    <location>
        <begin position="161"/>
        <end position="181"/>
    </location>
</feature>
<evidence type="ECO:0000313" key="7">
    <source>
        <dbReference type="EMBL" id="SEJ63475.1"/>
    </source>
</evidence>
<evidence type="ECO:0000256" key="2">
    <source>
        <dbReference type="ARBA" id="ARBA00022692"/>
    </source>
</evidence>
<dbReference type="InterPro" id="IPR020846">
    <property type="entry name" value="MFS_dom"/>
</dbReference>
<keyword evidence="3 5" id="KW-1133">Transmembrane helix</keyword>
<dbReference type="RefSeq" id="WP_090903387.1">
    <property type="nucleotide sequence ID" value="NZ_FNYO01000240.1"/>
</dbReference>
<feature type="transmembrane region" description="Helical" evidence="5">
    <location>
        <begin position="225"/>
        <end position="245"/>
    </location>
</feature>
<comment type="subcellular location">
    <subcellularLocation>
        <location evidence="1">Membrane</location>
        <topology evidence="1">Multi-pass membrane protein</topology>
    </subcellularLocation>
</comment>
<evidence type="ECO:0000256" key="4">
    <source>
        <dbReference type="ARBA" id="ARBA00023136"/>
    </source>
</evidence>
<reference evidence="7 8" key="1">
    <citation type="submission" date="2016-10" db="EMBL/GenBank/DDBJ databases">
        <authorList>
            <person name="de Groot N.N."/>
        </authorList>
    </citation>
    <scope>NUCLEOTIDE SEQUENCE [LARGE SCALE GENOMIC DNA]</scope>
    <source>
        <strain evidence="7 8">DSM 1041</strain>
    </source>
</reference>
<evidence type="ECO:0000313" key="8">
    <source>
        <dbReference type="Proteomes" id="UP000199005"/>
    </source>
</evidence>
<evidence type="ECO:0000256" key="5">
    <source>
        <dbReference type="SAM" id="Phobius"/>
    </source>
</evidence>
<dbReference type="GO" id="GO:0005886">
    <property type="term" value="C:plasma membrane"/>
    <property type="evidence" value="ECO:0007669"/>
    <property type="project" value="TreeGrafter"/>
</dbReference>
<proteinExistence type="predicted"/>
<dbReference type="GO" id="GO:0046943">
    <property type="term" value="F:carboxylic acid transmembrane transporter activity"/>
    <property type="evidence" value="ECO:0007669"/>
    <property type="project" value="TreeGrafter"/>
</dbReference>
<evidence type="ECO:0000256" key="3">
    <source>
        <dbReference type="ARBA" id="ARBA00022989"/>
    </source>
</evidence>